<evidence type="ECO:0000256" key="1">
    <source>
        <dbReference type="SAM" id="MobiDB-lite"/>
    </source>
</evidence>
<organism evidence="2 3">
    <name type="scientific">Anopheles culicifacies</name>
    <dbReference type="NCBI Taxonomy" id="139723"/>
    <lineage>
        <taxon>Eukaryota</taxon>
        <taxon>Metazoa</taxon>
        <taxon>Ecdysozoa</taxon>
        <taxon>Arthropoda</taxon>
        <taxon>Hexapoda</taxon>
        <taxon>Insecta</taxon>
        <taxon>Pterygota</taxon>
        <taxon>Neoptera</taxon>
        <taxon>Endopterygota</taxon>
        <taxon>Diptera</taxon>
        <taxon>Nematocera</taxon>
        <taxon>Culicoidea</taxon>
        <taxon>Culicidae</taxon>
        <taxon>Anophelinae</taxon>
        <taxon>Anopheles</taxon>
        <taxon>culicifacies species complex</taxon>
    </lineage>
</organism>
<reference evidence="2" key="2">
    <citation type="submission" date="2020-05" db="UniProtKB">
        <authorList>
            <consortium name="EnsemblMetazoa"/>
        </authorList>
    </citation>
    <scope>IDENTIFICATION</scope>
    <source>
        <strain evidence="2">A-37</strain>
    </source>
</reference>
<feature type="compositionally biased region" description="Basic and acidic residues" evidence="1">
    <location>
        <begin position="1"/>
        <end position="11"/>
    </location>
</feature>
<evidence type="ECO:0000313" key="3">
    <source>
        <dbReference type="Proteomes" id="UP000075883"/>
    </source>
</evidence>
<accession>A0A182MJ57</accession>
<dbReference type="EMBL" id="AXCM01008600">
    <property type="status" value="NOT_ANNOTATED_CDS"/>
    <property type="molecule type" value="Genomic_DNA"/>
</dbReference>
<dbReference type="VEuPathDB" id="VectorBase:ACUA019541"/>
<dbReference type="EnsemblMetazoa" id="ACUA019541-RA">
    <property type="protein sequence ID" value="ACUA019541-PA"/>
    <property type="gene ID" value="ACUA019541"/>
</dbReference>
<feature type="compositionally biased region" description="Basic and acidic residues" evidence="1">
    <location>
        <begin position="190"/>
        <end position="250"/>
    </location>
</feature>
<evidence type="ECO:0000313" key="2">
    <source>
        <dbReference type="EnsemblMetazoa" id="ACUA019541-PA"/>
    </source>
</evidence>
<feature type="compositionally biased region" description="Gly residues" evidence="1">
    <location>
        <begin position="78"/>
        <end position="91"/>
    </location>
</feature>
<feature type="compositionally biased region" description="Polar residues" evidence="1">
    <location>
        <begin position="12"/>
        <end position="21"/>
    </location>
</feature>
<dbReference type="Proteomes" id="UP000075883">
    <property type="component" value="Unassembled WGS sequence"/>
</dbReference>
<feature type="region of interest" description="Disordered" evidence="1">
    <location>
        <begin position="1"/>
        <end position="26"/>
    </location>
</feature>
<feature type="compositionally biased region" description="Polar residues" evidence="1">
    <location>
        <begin position="123"/>
        <end position="151"/>
    </location>
</feature>
<name>A0A182MJ57_9DIPT</name>
<keyword evidence="3" id="KW-1185">Reference proteome</keyword>
<feature type="region of interest" description="Disordered" evidence="1">
    <location>
        <begin position="60"/>
        <end position="259"/>
    </location>
</feature>
<sequence>MQVEEHSKEQNAQHLSKSGLSVNYGPGNAGGNSSNIISTIIKANSITFLGEHEMPITRDRASTSKGKASSVGQSAVSVGGGGGGGGGGSGTGAALSTVKSNSGTSMPPPTAMVPGALPANGKINRTNNGKQQRHQQTTVGNQHGTACTGTGNEPRDARARLTEEEPMPHATAGRTRRRKTTDEVIEEMEPYDRVYDPTKPDDGDEHVLQQREKELKKDSRESSPYDRYGDNVNDQIDKMRSSNHDQEGKLLPETNETTETDPMQVEVTMEITTVDQRDATGDAEGQPVALEAVSEQLRNLSPASSANGDGDSLIVIEHAAAIINLRNQGYPLPEPPVVNETARCETSAIDRQQPLLDTSRHSWHCDNETQMRRLNRTSNSGNTNLTHTIERSQASVGVGCQPELRRPLSRNAITMRLKPYFRGPFRTQSQSPVLNGPGTLSILHRFFFVVGVSAGELRSPVGLELSVT</sequence>
<protein>
    <submittedName>
        <fullName evidence="2">Uncharacterized protein</fullName>
    </submittedName>
</protein>
<proteinExistence type="predicted"/>
<dbReference type="AlphaFoldDB" id="A0A182MJ57"/>
<feature type="compositionally biased region" description="Low complexity" evidence="1">
    <location>
        <begin position="66"/>
        <end position="77"/>
    </location>
</feature>
<reference evidence="3" key="1">
    <citation type="submission" date="2013-09" db="EMBL/GenBank/DDBJ databases">
        <title>The Genome Sequence of Anopheles culicifacies species A.</title>
        <authorList>
            <consortium name="The Broad Institute Genomics Platform"/>
            <person name="Neafsey D.E."/>
            <person name="Besansky N."/>
            <person name="Howell P."/>
            <person name="Walton C."/>
            <person name="Young S.K."/>
            <person name="Zeng Q."/>
            <person name="Gargeya S."/>
            <person name="Fitzgerald M."/>
            <person name="Haas B."/>
            <person name="Abouelleil A."/>
            <person name="Allen A.W."/>
            <person name="Alvarado L."/>
            <person name="Arachchi H.M."/>
            <person name="Berlin A.M."/>
            <person name="Chapman S.B."/>
            <person name="Gainer-Dewar J."/>
            <person name="Goldberg J."/>
            <person name="Griggs A."/>
            <person name="Gujja S."/>
            <person name="Hansen M."/>
            <person name="Howarth C."/>
            <person name="Imamovic A."/>
            <person name="Ireland A."/>
            <person name="Larimer J."/>
            <person name="McCowan C."/>
            <person name="Murphy C."/>
            <person name="Pearson M."/>
            <person name="Poon T.W."/>
            <person name="Priest M."/>
            <person name="Roberts A."/>
            <person name="Saif S."/>
            <person name="Shea T."/>
            <person name="Sisk P."/>
            <person name="Sykes S."/>
            <person name="Wortman J."/>
            <person name="Nusbaum C."/>
            <person name="Birren B."/>
        </authorList>
    </citation>
    <scope>NUCLEOTIDE SEQUENCE [LARGE SCALE GENOMIC DNA]</scope>
    <source>
        <strain evidence="3">A-37</strain>
    </source>
</reference>
<feature type="compositionally biased region" description="Basic and acidic residues" evidence="1">
    <location>
        <begin position="153"/>
        <end position="167"/>
    </location>
</feature>